<dbReference type="HOGENOM" id="CLU_3297521_0_0_9"/>
<evidence type="ECO:0000313" key="2">
    <source>
        <dbReference type="EMBL" id="EFB74355.1"/>
    </source>
</evidence>
<dbReference type="Proteomes" id="UP000003438">
    <property type="component" value="Unassembled WGS sequence"/>
</dbReference>
<proteinExistence type="predicted"/>
<feature type="compositionally biased region" description="Basic residues" evidence="1">
    <location>
        <begin position="10"/>
        <end position="21"/>
    </location>
</feature>
<gene>
    <name evidence="2" type="ORF">SUBVAR_07358</name>
</gene>
<keyword evidence="3" id="KW-1185">Reference proteome</keyword>
<feature type="region of interest" description="Disordered" evidence="1">
    <location>
        <begin position="1"/>
        <end position="27"/>
    </location>
</feature>
<evidence type="ECO:0000256" key="1">
    <source>
        <dbReference type="SAM" id="MobiDB-lite"/>
    </source>
</evidence>
<reference evidence="2" key="1">
    <citation type="submission" date="2009-12" db="EMBL/GenBank/DDBJ databases">
        <authorList>
            <person name="Weinstock G."/>
            <person name="Sodergren E."/>
            <person name="Clifton S."/>
            <person name="Fulton L."/>
            <person name="Fulton B."/>
            <person name="Courtney L."/>
            <person name="Fronick C."/>
            <person name="Harrison M."/>
            <person name="Strong C."/>
            <person name="Farmer C."/>
            <person name="Delahaunty K."/>
            <person name="Markovic C."/>
            <person name="Hall O."/>
            <person name="Minx P."/>
            <person name="Tomlinson C."/>
            <person name="Mitreva M."/>
            <person name="Nelson J."/>
            <person name="Hou S."/>
            <person name="Wollam A."/>
            <person name="Pepin K.H."/>
            <person name="Johnson M."/>
            <person name="Bhonagiri V."/>
            <person name="Nash W.E."/>
            <person name="Warren W."/>
            <person name="Chinwalla A."/>
            <person name="Mardis E.R."/>
            <person name="Wilson R.K."/>
        </authorList>
    </citation>
    <scope>NUCLEOTIDE SEQUENCE [LARGE SCALE GENOMIC DNA]</scope>
    <source>
        <strain evidence="2">DSM 15176</strain>
    </source>
</reference>
<organism evidence="2 3">
    <name type="scientific">Subdoligranulum variabile DSM 15176</name>
    <dbReference type="NCBI Taxonomy" id="411471"/>
    <lineage>
        <taxon>Bacteria</taxon>
        <taxon>Bacillati</taxon>
        <taxon>Bacillota</taxon>
        <taxon>Clostridia</taxon>
        <taxon>Eubacteriales</taxon>
        <taxon>Oscillospiraceae</taxon>
        <taxon>Subdoligranulum</taxon>
    </lineage>
</organism>
<evidence type="ECO:0000313" key="3">
    <source>
        <dbReference type="Proteomes" id="UP000003438"/>
    </source>
</evidence>
<dbReference type="STRING" id="411471.SUBVAR_07358"/>
<sequence>MISGTLQKRNGVRKARKRRSSQKNSCTNRTALFLSIMNKY</sequence>
<accession>D1PSH5</accession>
<comment type="caution">
    <text evidence="2">The sequence shown here is derived from an EMBL/GenBank/DDBJ whole genome shotgun (WGS) entry which is preliminary data.</text>
</comment>
<dbReference type="AlphaFoldDB" id="D1PSH5"/>
<protein>
    <submittedName>
        <fullName evidence="2">Uncharacterized protein</fullName>
    </submittedName>
</protein>
<dbReference type="EMBL" id="ACBY02000074">
    <property type="protein sequence ID" value="EFB74355.1"/>
    <property type="molecule type" value="Genomic_DNA"/>
</dbReference>
<name>D1PSH5_9FIRM</name>